<dbReference type="GO" id="GO:0016491">
    <property type="term" value="F:oxidoreductase activity"/>
    <property type="evidence" value="ECO:0007669"/>
    <property type="project" value="InterPro"/>
</dbReference>
<keyword evidence="3" id="KW-1185">Reference proteome</keyword>
<dbReference type="EMBL" id="JABAIM010000004">
    <property type="protein sequence ID" value="NLR76427.1"/>
    <property type="molecule type" value="Genomic_DNA"/>
</dbReference>
<comment type="caution">
    <text evidence="2">The sequence shown here is derived from an EMBL/GenBank/DDBJ whole genome shotgun (WGS) entry which is preliminary data.</text>
</comment>
<dbReference type="CDD" id="cd02142">
    <property type="entry name" value="McbC_SagB-like_oxidoreductase"/>
    <property type="match status" value="1"/>
</dbReference>
<dbReference type="PANTHER" id="PTHR43745:SF2">
    <property type="entry name" value="NITROREDUCTASE MJ1384-RELATED"/>
    <property type="match status" value="1"/>
</dbReference>
<proteinExistence type="predicted"/>
<dbReference type="Proteomes" id="UP000587991">
    <property type="component" value="Unassembled WGS sequence"/>
</dbReference>
<organism evidence="2 3">
    <name type="scientific">Leeia aquatica</name>
    <dbReference type="NCBI Taxonomy" id="2725557"/>
    <lineage>
        <taxon>Bacteria</taxon>
        <taxon>Pseudomonadati</taxon>
        <taxon>Pseudomonadota</taxon>
        <taxon>Betaproteobacteria</taxon>
        <taxon>Neisseriales</taxon>
        <taxon>Leeiaceae</taxon>
        <taxon>Leeia</taxon>
    </lineage>
</organism>
<dbReference type="RefSeq" id="WP_168878106.1">
    <property type="nucleotide sequence ID" value="NZ_JABAIM010000004.1"/>
</dbReference>
<feature type="domain" description="Nitroreductase" evidence="1">
    <location>
        <begin position="67"/>
        <end position="242"/>
    </location>
</feature>
<dbReference type="Pfam" id="PF00881">
    <property type="entry name" value="Nitroreductase"/>
    <property type="match status" value="1"/>
</dbReference>
<dbReference type="InterPro" id="IPR029479">
    <property type="entry name" value="Nitroreductase"/>
</dbReference>
<dbReference type="PANTHER" id="PTHR43745">
    <property type="entry name" value="NITROREDUCTASE MJ1384-RELATED"/>
    <property type="match status" value="1"/>
</dbReference>
<dbReference type="Gene3D" id="3.40.109.10">
    <property type="entry name" value="NADH Oxidase"/>
    <property type="match status" value="1"/>
</dbReference>
<evidence type="ECO:0000259" key="1">
    <source>
        <dbReference type="Pfam" id="PF00881"/>
    </source>
</evidence>
<accession>A0A847SC20</accession>
<evidence type="ECO:0000313" key="3">
    <source>
        <dbReference type="Proteomes" id="UP000587991"/>
    </source>
</evidence>
<dbReference type="InterPro" id="IPR000415">
    <property type="entry name" value="Nitroreductase-like"/>
</dbReference>
<dbReference type="InterPro" id="IPR052544">
    <property type="entry name" value="Bacteriocin_Proc_Enz"/>
</dbReference>
<dbReference type="AlphaFoldDB" id="A0A847SC20"/>
<dbReference type="SUPFAM" id="SSF55469">
    <property type="entry name" value="FMN-dependent nitroreductase-like"/>
    <property type="match status" value="1"/>
</dbReference>
<evidence type="ECO:0000313" key="2">
    <source>
        <dbReference type="EMBL" id="NLR76427.1"/>
    </source>
</evidence>
<protein>
    <submittedName>
        <fullName evidence="2">SagB/ThcOx family dehydrogenase</fullName>
    </submittedName>
</protein>
<sequence>MTYTPDSAPLFRLFWDNSSLSPSRALVLRERIAIDAAQAYRPYRPIHVQGSLPLPKAASRLESVWSRRRSQRHFKDKSLSAQQLSSLLRPFRVGPDGRHALPSGGGKYPLQLYMALLNVTLAASHTGQLAWYDPEQHGLVPLGAAPDWVQLARIIGVDWAQPPAVVFFLIARSDSLTAKYGERGGRFMLLEAGAHMLALDMEAASQKLGGVPIGAFMDESVLQLLNLSARQHQAVLCYACGHPL</sequence>
<name>A0A847SC20_9NEIS</name>
<gene>
    <name evidence="2" type="ORF">HF682_14770</name>
</gene>
<reference evidence="2 3" key="1">
    <citation type="submission" date="2020-04" db="EMBL/GenBank/DDBJ databases">
        <title>Draft genome of Leeia sp. IMCC25680.</title>
        <authorList>
            <person name="Song J."/>
            <person name="Cho J.-C."/>
        </authorList>
    </citation>
    <scope>NUCLEOTIDE SEQUENCE [LARGE SCALE GENOMIC DNA]</scope>
    <source>
        <strain evidence="2 3">IMCC25680</strain>
    </source>
</reference>